<evidence type="ECO:0000313" key="1">
    <source>
        <dbReference type="EMBL" id="KAJ9111635.1"/>
    </source>
</evidence>
<name>A0ACC2WJW5_9TREE</name>
<evidence type="ECO:0000313" key="2">
    <source>
        <dbReference type="Proteomes" id="UP001241377"/>
    </source>
</evidence>
<accession>A0ACC2WJW5</accession>
<dbReference type="EMBL" id="JASBWR010000007">
    <property type="protein sequence ID" value="KAJ9111635.1"/>
    <property type="molecule type" value="Genomic_DNA"/>
</dbReference>
<keyword evidence="2" id="KW-1185">Reference proteome</keyword>
<organism evidence="1 2">
    <name type="scientific">Naganishia cerealis</name>
    <dbReference type="NCBI Taxonomy" id="610337"/>
    <lineage>
        <taxon>Eukaryota</taxon>
        <taxon>Fungi</taxon>
        <taxon>Dikarya</taxon>
        <taxon>Basidiomycota</taxon>
        <taxon>Agaricomycotina</taxon>
        <taxon>Tremellomycetes</taxon>
        <taxon>Filobasidiales</taxon>
        <taxon>Filobasidiaceae</taxon>
        <taxon>Naganishia</taxon>
    </lineage>
</organism>
<sequence>MASADPYAYLKWPRLIVFSLNGALAVVATGLSAQCKSARRRSSASTSQLTFSYTVNQTALVNAATIPGAKLYVGNVIAVTGLMTAAAGVTALYTAALALAIMFRWYKVETRSTIRIREAIMAAMAIFLLVSAIIASVIIVPRSAGASAPGLPQSLLIKLINATGKSVKYRDSFAFKALIVVWICFGTTVLSFILAALTSRHIGKYGPEDTVIGSGVSKRQAVETANQKEPMTEIKAHQSHVDSV</sequence>
<comment type="caution">
    <text evidence="1">The sequence shown here is derived from an EMBL/GenBank/DDBJ whole genome shotgun (WGS) entry which is preliminary data.</text>
</comment>
<gene>
    <name evidence="1" type="ORF">QFC19_000991</name>
</gene>
<dbReference type="Proteomes" id="UP001241377">
    <property type="component" value="Unassembled WGS sequence"/>
</dbReference>
<protein>
    <submittedName>
        <fullName evidence="1">Uncharacterized protein</fullName>
    </submittedName>
</protein>
<proteinExistence type="predicted"/>
<reference evidence="1" key="1">
    <citation type="submission" date="2023-04" db="EMBL/GenBank/DDBJ databases">
        <title>Draft Genome sequencing of Naganishia species isolated from polar environments using Oxford Nanopore Technology.</title>
        <authorList>
            <person name="Leo P."/>
            <person name="Venkateswaran K."/>
        </authorList>
    </citation>
    <scope>NUCLEOTIDE SEQUENCE</scope>
    <source>
        <strain evidence="1">MNA-CCFEE 5261</strain>
    </source>
</reference>